<keyword evidence="2" id="KW-1185">Reference proteome</keyword>
<comment type="caution">
    <text evidence="1">The sequence shown here is derived from an EMBL/GenBank/DDBJ whole genome shotgun (WGS) entry which is preliminary data.</text>
</comment>
<dbReference type="EMBL" id="BSVB01000001">
    <property type="protein sequence ID" value="GMA93859.1"/>
    <property type="molecule type" value="Genomic_DNA"/>
</dbReference>
<protein>
    <recommendedName>
        <fullName evidence="3">DUF222 domain-containing protein</fullName>
    </recommendedName>
</protein>
<evidence type="ECO:0000313" key="2">
    <source>
        <dbReference type="Proteomes" id="UP001157034"/>
    </source>
</evidence>
<reference evidence="2" key="1">
    <citation type="journal article" date="2019" name="Int. J. Syst. Evol. Microbiol.">
        <title>The Global Catalogue of Microorganisms (GCM) 10K type strain sequencing project: providing services to taxonomists for standard genome sequencing and annotation.</title>
        <authorList>
            <consortium name="The Broad Institute Genomics Platform"/>
            <consortium name="The Broad Institute Genome Sequencing Center for Infectious Disease"/>
            <person name="Wu L."/>
            <person name="Ma J."/>
        </authorList>
    </citation>
    <scope>NUCLEOTIDE SEQUENCE [LARGE SCALE GENOMIC DNA]</scope>
    <source>
        <strain evidence="2">NBRC 108894</strain>
    </source>
</reference>
<name>A0ABQ6K3H5_9MICO</name>
<evidence type="ECO:0008006" key="3">
    <source>
        <dbReference type="Google" id="ProtNLM"/>
    </source>
</evidence>
<evidence type="ECO:0000313" key="1">
    <source>
        <dbReference type="EMBL" id="GMA93859.1"/>
    </source>
</evidence>
<accession>A0ABQ6K3H5</accession>
<dbReference type="Proteomes" id="UP001157034">
    <property type="component" value="Unassembled WGS sequence"/>
</dbReference>
<proteinExistence type="predicted"/>
<organism evidence="1 2">
    <name type="scientific">Pseudolysinimonas kribbensis</name>
    <dbReference type="NCBI Taxonomy" id="433641"/>
    <lineage>
        <taxon>Bacteria</taxon>
        <taxon>Bacillati</taxon>
        <taxon>Actinomycetota</taxon>
        <taxon>Actinomycetes</taxon>
        <taxon>Micrococcales</taxon>
        <taxon>Microbacteriaceae</taxon>
        <taxon>Pseudolysinimonas</taxon>
    </lineage>
</organism>
<gene>
    <name evidence="1" type="ORF">GCM10025881_06830</name>
</gene>
<dbReference type="RefSeq" id="WP_348534874.1">
    <property type="nucleotide sequence ID" value="NZ_BSVB01000001.1"/>
</dbReference>
<sequence length="184" mass="19059">MPEPDPGDLEPITLHPRVVQALDRVLALQRPVVLAHIRSIRARRPAASPAELITSLERRYLAAVTGGGAAVGATAAIPAVGTAASLAISGAETLGFLEASALFAQSVTEVHGIAITDPERARTLVMAMMLGTGGQDLVRQLAGQAAGGENRTRFWGNWSASSCRGWPSTGSARRSATHSCGGSR</sequence>